<dbReference type="RefSeq" id="WP_171438726.1">
    <property type="nucleotide sequence ID" value="NZ_JABFJV010000452.1"/>
</dbReference>
<proteinExistence type="predicted"/>
<dbReference type="EMBL" id="JABFJV010000452">
    <property type="protein sequence ID" value="NOK39317.1"/>
    <property type="molecule type" value="Genomic_DNA"/>
</dbReference>
<dbReference type="AlphaFoldDB" id="A0A7Y4KST4"/>
<keyword evidence="2" id="KW-1185">Reference proteome</keyword>
<reference evidence="1 2" key="1">
    <citation type="submission" date="2020-05" db="EMBL/GenBank/DDBJ databases">
        <authorList>
            <person name="Whitworth D."/>
        </authorList>
    </citation>
    <scope>NUCLEOTIDE SEQUENCE [LARGE SCALE GENOMIC DNA]</scope>
    <source>
        <strain evidence="1 2">AB043B</strain>
    </source>
</reference>
<gene>
    <name evidence="1" type="ORF">HMI49_39720</name>
</gene>
<comment type="caution">
    <text evidence="1">The sequence shown here is derived from an EMBL/GenBank/DDBJ whole genome shotgun (WGS) entry which is preliminary data.</text>
</comment>
<name>A0A7Y4KST4_9BACT</name>
<dbReference type="Proteomes" id="UP000563426">
    <property type="component" value="Unassembled WGS sequence"/>
</dbReference>
<sequence length="49" mass="5397">MQGLEHVKLWDCAPAVQAPLSRFHQYVYGGVPPPASPVQLMPPPLEDTK</sequence>
<accession>A0A7Y4KST4</accession>
<evidence type="ECO:0000313" key="1">
    <source>
        <dbReference type="EMBL" id="NOK39317.1"/>
    </source>
</evidence>
<protein>
    <submittedName>
        <fullName evidence="1">Uncharacterized protein</fullName>
    </submittedName>
</protein>
<organism evidence="1 2">
    <name type="scientific">Corallococcus exercitus</name>
    <dbReference type="NCBI Taxonomy" id="2316736"/>
    <lineage>
        <taxon>Bacteria</taxon>
        <taxon>Pseudomonadati</taxon>
        <taxon>Myxococcota</taxon>
        <taxon>Myxococcia</taxon>
        <taxon>Myxococcales</taxon>
        <taxon>Cystobacterineae</taxon>
        <taxon>Myxococcaceae</taxon>
        <taxon>Corallococcus</taxon>
    </lineage>
</organism>
<evidence type="ECO:0000313" key="2">
    <source>
        <dbReference type="Proteomes" id="UP000563426"/>
    </source>
</evidence>